<dbReference type="SUPFAM" id="SSF158472">
    <property type="entry name" value="HAMP domain-like"/>
    <property type="match status" value="1"/>
</dbReference>
<comment type="caution">
    <text evidence="16">The sequence shown here is derived from an EMBL/GenBank/DDBJ whole genome shotgun (WGS) entry which is preliminary data.</text>
</comment>
<keyword evidence="6" id="KW-0808">Transferase</keyword>
<keyword evidence="9 13" id="KW-1133">Transmembrane helix</keyword>
<evidence type="ECO:0000256" key="1">
    <source>
        <dbReference type="ARBA" id="ARBA00000085"/>
    </source>
</evidence>
<keyword evidence="17" id="KW-1185">Reference proteome</keyword>
<comment type="catalytic activity">
    <reaction evidence="1">
        <text>ATP + protein L-histidine = ADP + protein N-phospho-L-histidine.</text>
        <dbReference type="EC" id="2.7.13.3"/>
    </reaction>
</comment>
<keyword evidence="7 13" id="KW-0812">Transmembrane</keyword>
<evidence type="ECO:0000256" key="2">
    <source>
        <dbReference type="ARBA" id="ARBA00004651"/>
    </source>
</evidence>
<dbReference type="AlphaFoldDB" id="A0A401Z9C8"/>
<dbReference type="InterPro" id="IPR003594">
    <property type="entry name" value="HATPase_dom"/>
</dbReference>
<dbReference type="InterPro" id="IPR036890">
    <property type="entry name" value="HATPase_C_sf"/>
</dbReference>
<dbReference type="SMART" id="SM00304">
    <property type="entry name" value="HAMP"/>
    <property type="match status" value="1"/>
</dbReference>
<comment type="subcellular location">
    <subcellularLocation>
        <location evidence="2">Cell membrane</location>
        <topology evidence="2">Multi-pass membrane protein</topology>
    </subcellularLocation>
</comment>
<dbReference type="EC" id="2.7.13.3" evidence="3"/>
<feature type="transmembrane region" description="Helical" evidence="13">
    <location>
        <begin position="20"/>
        <end position="43"/>
    </location>
</feature>
<dbReference type="Proteomes" id="UP000287224">
    <property type="component" value="Unassembled WGS sequence"/>
</dbReference>
<accession>A0A401Z9C8</accession>
<dbReference type="SUPFAM" id="SSF55874">
    <property type="entry name" value="ATPase domain of HSP90 chaperone/DNA topoisomerase II/histidine kinase"/>
    <property type="match status" value="1"/>
</dbReference>
<dbReference type="Pfam" id="PF02518">
    <property type="entry name" value="HATPase_c"/>
    <property type="match status" value="1"/>
</dbReference>
<dbReference type="CDD" id="cd16917">
    <property type="entry name" value="HATPase_UhpB-NarQ-NarX-like"/>
    <property type="match status" value="1"/>
</dbReference>
<evidence type="ECO:0000313" key="17">
    <source>
        <dbReference type="Proteomes" id="UP000287224"/>
    </source>
</evidence>
<evidence type="ECO:0000256" key="6">
    <source>
        <dbReference type="ARBA" id="ARBA00022679"/>
    </source>
</evidence>
<evidence type="ECO:0000256" key="7">
    <source>
        <dbReference type="ARBA" id="ARBA00022692"/>
    </source>
</evidence>
<dbReference type="GO" id="GO:0046983">
    <property type="term" value="F:protein dimerization activity"/>
    <property type="evidence" value="ECO:0007669"/>
    <property type="project" value="InterPro"/>
</dbReference>
<evidence type="ECO:0000259" key="14">
    <source>
        <dbReference type="PROSITE" id="PS50109"/>
    </source>
</evidence>
<organism evidence="16 17">
    <name type="scientific">Dictyobacter aurantiacus</name>
    <dbReference type="NCBI Taxonomy" id="1936993"/>
    <lineage>
        <taxon>Bacteria</taxon>
        <taxon>Bacillati</taxon>
        <taxon>Chloroflexota</taxon>
        <taxon>Ktedonobacteria</taxon>
        <taxon>Ktedonobacterales</taxon>
        <taxon>Dictyobacteraceae</taxon>
        <taxon>Dictyobacter</taxon>
    </lineage>
</organism>
<evidence type="ECO:0000256" key="13">
    <source>
        <dbReference type="SAM" id="Phobius"/>
    </source>
</evidence>
<name>A0A401Z9C8_9CHLR</name>
<dbReference type="GO" id="GO:0005886">
    <property type="term" value="C:plasma membrane"/>
    <property type="evidence" value="ECO:0007669"/>
    <property type="project" value="UniProtKB-SubCell"/>
</dbReference>
<keyword evidence="10" id="KW-0902">Two-component regulatory system</keyword>
<reference evidence="17" key="1">
    <citation type="submission" date="2018-12" db="EMBL/GenBank/DDBJ databases">
        <title>Tengunoibacter tsumagoiensis gen. nov., sp. nov., Dictyobacter kobayashii sp. nov., D. alpinus sp. nov., and D. joshuensis sp. nov. and description of Dictyobacteraceae fam. nov. within the order Ktedonobacterales isolated from Tengu-no-mugimeshi.</title>
        <authorList>
            <person name="Wang C.M."/>
            <person name="Zheng Y."/>
            <person name="Sakai Y."/>
            <person name="Toyoda A."/>
            <person name="Minakuchi Y."/>
            <person name="Abe K."/>
            <person name="Yokota A."/>
            <person name="Yabe S."/>
        </authorList>
    </citation>
    <scope>NUCLEOTIDE SEQUENCE [LARGE SCALE GENOMIC DNA]</scope>
    <source>
        <strain evidence="17">S-27</strain>
    </source>
</reference>
<evidence type="ECO:0000256" key="5">
    <source>
        <dbReference type="ARBA" id="ARBA00022553"/>
    </source>
</evidence>
<dbReference type="Pfam" id="PF07730">
    <property type="entry name" value="HisKA_3"/>
    <property type="match status" value="1"/>
</dbReference>
<dbReference type="InterPro" id="IPR050482">
    <property type="entry name" value="Sensor_HK_TwoCompSys"/>
</dbReference>
<proteinExistence type="predicted"/>
<dbReference type="Gene3D" id="3.30.565.10">
    <property type="entry name" value="Histidine kinase-like ATPase, C-terminal domain"/>
    <property type="match status" value="1"/>
</dbReference>
<feature type="domain" description="Histidine kinase" evidence="14">
    <location>
        <begin position="288"/>
        <end position="481"/>
    </location>
</feature>
<evidence type="ECO:0000256" key="4">
    <source>
        <dbReference type="ARBA" id="ARBA00022475"/>
    </source>
</evidence>
<dbReference type="OrthoDB" id="9781904at2"/>
<evidence type="ECO:0000256" key="11">
    <source>
        <dbReference type="ARBA" id="ARBA00023136"/>
    </source>
</evidence>
<dbReference type="Pfam" id="PF00672">
    <property type="entry name" value="HAMP"/>
    <property type="match status" value="1"/>
</dbReference>
<keyword evidence="11 13" id="KW-0472">Membrane</keyword>
<keyword evidence="12" id="KW-0175">Coiled coil</keyword>
<dbReference type="PROSITE" id="PS50885">
    <property type="entry name" value="HAMP"/>
    <property type="match status" value="1"/>
</dbReference>
<evidence type="ECO:0000313" key="16">
    <source>
        <dbReference type="EMBL" id="GCE03406.1"/>
    </source>
</evidence>
<keyword evidence="8" id="KW-0418">Kinase</keyword>
<evidence type="ECO:0000256" key="8">
    <source>
        <dbReference type="ARBA" id="ARBA00022777"/>
    </source>
</evidence>
<feature type="transmembrane region" description="Helical" evidence="13">
    <location>
        <begin position="198"/>
        <end position="222"/>
    </location>
</feature>
<dbReference type="PANTHER" id="PTHR24421">
    <property type="entry name" value="NITRATE/NITRITE SENSOR PROTEIN NARX-RELATED"/>
    <property type="match status" value="1"/>
</dbReference>
<dbReference type="PANTHER" id="PTHR24421:SF37">
    <property type="entry name" value="SENSOR HISTIDINE KINASE NARS"/>
    <property type="match status" value="1"/>
</dbReference>
<keyword evidence="5" id="KW-0597">Phosphoprotein</keyword>
<gene>
    <name evidence="16" type="ORF">KDAU_07350</name>
</gene>
<feature type="coiled-coil region" evidence="12">
    <location>
        <begin position="319"/>
        <end position="346"/>
    </location>
</feature>
<evidence type="ECO:0000256" key="3">
    <source>
        <dbReference type="ARBA" id="ARBA00012438"/>
    </source>
</evidence>
<evidence type="ECO:0000256" key="9">
    <source>
        <dbReference type="ARBA" id="ARBA00022989"/>
    </source>
</evidence>
<dbReference type="PROSITE" id="PS50109">
    <property type="entry name" value="HIS_KIN"/>
    <property type="match status" value="1"/>
</dbReference>
<dbReference type="EMBL" id="BIFQ01000001">
    <property type="protein sequence ID" value="GCE03406.1"/>
    <property type="molecule type" value="Genomic_DNA"/>
</dbReference>
<dbReference type="InterPro" id="IPR003660">
    <property type="entry name" value="HAMP_dom"/>
</dbReference>
<dbReference type="CDD" id="cd06225">
    <property type="entry name" value="HAMP"/>
    <property type="match status" value="1"/>
</dbReference>
<dbReference type="InterPro" id="IPR005467">
    <property type="entry name" value="His_kinase_dom"/>
</dbReference>
<dbReference type="GO" id="GO:0000155">
    <property type="term" value="F:phosphorelay sensor kinase activity"/>
    <property type="evidence" value="ECO:0007669"/>
    <property type="project" value="InterPro"/>
</dbReference>
<dbReference type="InterPro" id="IPR011712">
    <property type="entry name" value="Sig_transdc_His_kin_sub3_dim/P"/>
</dbReference>
<feature type="domain" description="HAMP" evidence="15">
    <location>
        <begin position="223"/>
        <end position="275"/>
    </location>
</feature>
<sequence>MPFSTRWAHRFHRLRWKLTFFYLLTTLLVLIALELLGGLLLLFGLTTSPMTGFAFQVGTVAQNIGANFLGPFANRAALSEALNEWRHDSGIEFQGFVVVIDPTGQVLAAAGDHPPTPGTHLSSHIPASVQRLLREAFTHDPSTVTNQTTSSWQSNGTIYLVAPVVSEHHIRGALLVEAHQVQVFSSTFWKSAPMLLPYISSSLLFFFVGTGAVGLAFGMVTARSLIRRIRRILASAEVWGQGDFSAFVEDTSADELGQLAQRLNRMAQEFHDLLHTRQELATLQERNRLARELHDSVKQHVFALSIWIRNTKTLIGHDEKAAQAQLAEAEQAIRQTQQELTALIRALRPMALTGHDLSQGLQEYGQSWQKQTGIRVAFEVNGKREIAPAIEEAFFRIAQEALANVARHSRAHLVTLQLDIGPEMRLTISDNGCGFDVRRVDRPGVGLASMRERMDALHGHIEIHSQPGRGTSITVRCAQPPEYEPNDMVTKESR</sequence>
<dbReference type="RefSeq" id="WP_126594690.1">
    <property type="nucleotide sequence ID" value="NZ_BIFQ01000001.1"/>
</dbReference>
<evidence type="ECO:0000256" key="12">
    <source>
        <dbReference type="SAM" id="Coils"/>
    </source>
</evidence>
<evidence type="ECO:0000259" key="15">
    <source>
        <dbReference type="PROSITE" id="PS50885"/>
    </source>
</evidence>
<keyword evidence="4" id="KW-1003">Cell membrane</keyword>
<dbReference type="Gene3D" id="6.10.340.10">
    <property type="match status" value="1"/>
</dbReference>
<dbReference type="Gene3D" id="1.20.5.1930">
    <property type="match status" value="1"/>
</dbReference>
<protein>
    <recommendedName>
        <fullName evidence="3">histidine kinase</fullName>
        <ecNumber evidence="3">2.7.13.3</ecNumber>
    </recommendedName>
</protein>
<evidence type="ECO:0000256" key="10">
    <source>
        <dbReference type="ARBA" id="ARBA00023012"/>
    </source>
</evidence>
<dbReference type="SMART" id="SM00387">
    <property type="entry name" value="HATPase_c"/>
    <property type="match status" value="1"/>
</dbReference>